<dbReference type="GO" id="GO:0032934">
    <property type="term" value="F:sterol binding"/>
    <property type="evidence" value="ECO:0007669"/>
    <property type="project" value="TreeGrafter"/>
</dbReference>
<dbReference type="PANTHER" id="PTHR10972:SF102">
    <property type="entry name" value="OXYSTEROL-BINDING PROTEIN"/>
    <property type="match status" value="1"/>
</dbReference>
<protein>
    <submittedName>
        <fullName evidence="2">Uncharacterized protein</fullName>
    </submittedName>
</protein>
<proteinExistence type="inferred from homology"/>
<comment type="similarity">
    <text evidence="1">Belongs to the OSBP family.</text>
</comment>
<dbReference type="PANTHER" id="PTHR10972">
    <property type="entry name" value="OXYSTEROL-BINDING PROTEIN-RELATED"/>
    <property type="match status" value="1"/>
</dbReference>
<dbReference type="AlphaFoldDB" id="A0A426YJ62"/>
<dbReference type="InterPro" id="IPR000648">
    <property type="entry name" value="Oxysterol-bd"/>
</dbReference>
<evidence type="ECO:0000313" key="3">
    <source>
        <dbReference type="Proteomes" id="UP000287651"/>
    </source>
</evidence>
<dbReference type="Pfam" id="PF01237">
    <property type="entry name" value="Oxysterol_BP"/>
    <property type="match status" value="1"/>
</dbReference>
<reference evidence="2 3" key="1">
    <citation type="journal article" date="2014" name="Agronomy (Basel)">
        <title>A Draft Genome Sequence for Ensete ventricosum, the Drought-Tolerant Tree Against Hunger.</title>
        <authorList>
            <person name="Harrison J."/>
            <person name="Moore K.A."/>
            <person name="Paszkiewicz K."/>
            <person name="Jones T."/>
            <person name="Grant M."/>
            <person name="Ambacheew D."/>
            <person name="Muzemil S."/>
            <person name="Studholme D.J."/>
        </authorList>
    </citation>
    <scope>NUCLEOTIDE SEQUENCE [LARGE SCALE GENOMIC DNA]</scope>
</reference>
<sequence length="165" mass="18208">MIKGWVGAQVDDAVAEQRLEAAVVLTPPLALEGGLAEEHQTPGLLPRVLSLLRNVRPGSDLTHFQACLLFPRYIMLSSLPPIFNMPKSQLQCYGESVYCINEDYLTRCPRGKSSFERFTSVVAWSISTMRPAIFGLAPFDPLLGETHHVSRGSLNVLLEQVTAMP</sequence>
<dbReference type="GO" id="GO:0016020">
    <property type="term" value="C:membrane"/>
    <property type="evidence" value="ECO:0007669"/>
    <property type="project" value="TreeGrafter"/>
</dbReference>
<dbReference type="GO" id="GO:0005829">
    <property type="term" value="C:cytosol"/>
    <property type="evidence" value="ECO:0007669"/>
    <property type="project" value="TreeGrafter"/>
</dbReference>
<dbReference type="InterPro" id="IPR037239">
    <property type="entry name" value="OSBP_sf"/>
</dbReference>
<gene>
    <name evidence="2" type="ORF">B296_00040135</name>
</gene>
<accession>A0A426YJ62</accession>
<dbReference type="EMBL" id="AMZH03012027">
    <property type="protein sequence ID" value="RRT51792.1"/>
    <property type="molecule type" value="Genomic_DNA"/>
</dbReference>
<organism evidence="2 3">
    <name type="scientific">Ensete ventricosum</name>
    <name type="common">Abyssinian banana</name>
    <name type="synonym">Musa ensete</name>
    <dbReference type="NCBI Taxonomy" id="4639"/>
    <lineage>
        <taxon>Eukaryota</taxon>
        <taxon>Viridiplantae</taxon>
        <taxon>Streptophyta</taxon>
        <taxon>Embryophyta</taxon>
        <taxon>Tracheophyta</taxon>
        <taxon>Spermatophyta</taxon>
        <taxon>Magnoliopsida</taxon>
        <taxon>Liliopsida</taxon>
        <taxon>Zingiberales</taxon>
        <taxon>Musaceae</taxon>
        <taxon>Ensete</taxon>
    </lineage>
</organism>
<evidence type="ECO:0000256" key="1">
    <source>
        <dbReference type="ARBA" id="ARBA00008842"/>
    </source>
</evidence>
<comment type="caution">
    <text evidence="2">The sequence shown here is derived from an EMBL/GenBank/DDBJ whole genome shotgun (WGS) entry which is preliminary data.</text>
</comment>
<dbReference type="Proteomes" id="UP000287651">
    <property type="component" value="Unassembled WGS sequence"/>
</dbReference>
<dbReference type="SUPFAM" id="SSF144000">
    <property type="entry name" value="Oxysterol-binding protein-like"/>
    <property type="match status" value="1"/>
</dbReference>
<evidence type="ECO:0000313" key="2">
    <source>
        <dbReference type="EMBL" id="RRT51792.1"/>
    </source>
</evidence>
<name>A0A426YJ62_ENSVE</name>